<dbReference type="GO" id="GO:0005886">
    <property type="term" value="C:plasma membrane"/>
    <property type="evidence" value="ECO:0007669"/>
    <property type="project" value="InterPro"/>
</dbReference>
<protein>
    <submittedName>
        <fullName evidence="1">Uncharacterized protein</fullName>
    </submittedName>
</protein>
<keyword evidence="2" id="KW-1185">Reference proteome</keyword>
<dbReference type="Proteomes" id="UP000734854">
    <property type="component" value="Unassembled WGS sequence"/>
</dbReference>
<organism evidence="1 2">
    <name type="scientific">Zingiber officinale</name>
    <name type="common">Ginger</name>
    <name type="synonym">Amomum zingiber</name>
    <dbReference type="NCBI Taxonomy" id="94328"/>
    <lineage>
        <taxon>Eukaryota</taxon>
        <taxon>Viridiplantae</taxon>
        <taxon>Streptophyta</taxon>
        <taxon>Embryophyta</taxon>
        <taxon>Tracheophyta</taxon>
        <taxon>Spermatophyta</taxon>
        <taxon>Magnoliopsida</taxon>
        <taxon>Liliopsida</taxon>
        <taxon>Zingiberales</taxon>
        <taxon>Zingiberaceae</taxon>
        <taxon>Zingiber</taxon>
    </lineage>
</organism>
<dbReference type="EMBL" id="JACMSC010000005">
    <property type="protein sequence ID" value="KAG6521100.1"/>
    <property type="molecule type" value="Genomic_DNA"/>
</dbReference>
<reference evidence="1 2" key="1">
    <citation type="submission" date="2020-08" db="EMBL/GenBank/DDBJ databases">
        <title>Plant Genome Project.</title>
        <authorList>
            <person name="Zhang R.-G."/>
        </authorList>
    </citation>
    <scope>NUCLEOTIDE SEQUENCE [LARGE SCALE GENOMIC DNA]</scope>
    <source>
        <tissue evidence="1">Rhizome</tissue>
    </source>
</reference>
<sequence>MKNLDLINSSRSLRSVDLDHSLRFDLYRSIRSGLIRPSDQIWGNKIHKQASSYPSLGFSRCEGRYATSPFFAITPPKGSAVRHHSTAAGRPSPLHLPTVIFYPRFQPTPSFPPVAFRDYKRSFIVNIQPRHLQDLAAQSKQRSSFGELFTSCSALASHRHLRPLSDSEQQASSSMEEITKEFEERKIELEAKALEIYQASDADIKHISCSVASFRCMNTTVVIEMLLSYFLIFAALHDSVVTYD</sequence>
<evidence type="ECO:0000313" key="2">
    <source>
        <dbReference type="Proteomes" id="UP000734854"/>
    </source>
</evidence>
<dbReference type="InterPro" id="IPR008469">
    <property type="entry name" value="DREPP"/>
</dbReference>
<dbReference type="Pfam" id="PF05558">
    <property type="entry name" value="DREPP"/>
    <property type="match status" value="1"/>
</dbReference>
<gene>
    <name evidence="1" type="ORF">ZIOFF_018166</name>
</gene>
<accession>A0A8J5LQ81</accession>
<comment type="caution">
    <text evidence="1">The sequence shown here is derived from an EMBL/GenBank/DDBJ whole genome shotgun (WGS) entry which is preliminary data.</text>
</comment>
<dbReference type="AlphaFoldDB" id="A0A8J5LQ81"/>
<name>A0A8J5LQ81_ZINOF</name>
<evidence type="ECO:0000313" key="1">
    <source>
        <dbReference type="EMBL" id="KAG6521100.1"/>
    </source>
</evidence>
<proteinExistence type="predicted"/>